<evidence type="ECO:0000313" key="17">
    <source>
        <dbReference type="EMBL" id="KAB8067752.1"/>
    </source>
</evidence>
<evidence type="ECO:0000259" key="16">
    <source>
        <dbReference type="PROSITE" id="PS50089"/>
    </source>
</evidence>
<feature type="compositionally biased region" description="Polar residues" evidence="13">
    <location>
        <begin position="321"/>
        <end position="332"/>
    </location>
</feature>
<feature type="region of interest" description="Disordered" evidence="13">
    <location>
        <begin position="185"/>
        <end position="222"/>
    </location>
</feature>
<keyword evidence="15" id="KW-0732">Signal</keyword>
<dbReference type="Gene3D" id="3.30.40.10">
    <property type="entry name" value="Zinc/RING finger domain, C3HC4 (zinc finger)"/>
    <property type="match status" value="1"/>
</dbReference>
<proteinExistence type="predicted"/>
<keyword evidence="5 14" id="KW-0812">Transmembrane</keyword>
<sequence>MGPIQDPSFFFSFFSSSFSLTSLFVLLVTLSTPVLAVDSSGWSVVPSNNSGELSWIGKARFHLESAQIQLPSGVSVAPLTTSLVNLDQSELTNFNVTGRLVNVGATNSRSLNSSEIALISCDQSVYPGNLDASETVRNIVTSPQRALAVILYSSEAHHCNYTAGQGANGYSNIFTLVNPRFAKTGTTLSDSPKGNETTSIKPDMSFTMTGTPSTGGDSGATDSPNTAMIILYSITGIITALFLAIIITGAVRAHRHPERYGPRYTAGRPRQSRAKGIARAMLDTIPIVKFGDQHDPKLDAVKGDVEMGSEDELGRQRDIQETTSVNETNPQVTSALAASTTTTEAKSEQQAKTNNETPTDHPNFSCPICTDDFVKGQDLRVLPCNHQFHPECIDPWLINVSGTCPLCRIDLNPTQTEGENENQEGEAHAETHQEGANEPVTEEPHHRQHRRLTSYLHGTLNARRMRDATVEERLAALRTVREENRNSAENEDAEERQRLRSRVATRLRDKFRIRTRRHGDDGDHHENGEPSTST</sequence>
<keyword evidence="7 12" id="KW-0863">Zinc-finger</keyword>
<evidence type="ECO:0000256" key="3">
    <source>
        <dbReference type="ARBA" id="ARBA00012483"/>
    </source>
</evidence>
<dbReference type="InterPro" id="IPR013083">
    <property type="entry name" value="Znf_RING/FYVE/PHD"/>
</dbReference>
<evidence type="ECO:0000256" key="14">
    <source>
        <dbReference type="SAM" id="Phobius"/>
    </source>
</evidence>
<dbReference type="CDD" id="cd16454">
    <property type="entry name" value="RING-H2_PA-TM-RING"/>
    <property type="match status" value="1"/>
</dbReference>
<feature type="compositionally biased region" description="Basic and acidic residues" evidence="13">
    <location>
        <begin position="506"/>
        <end position="528"/>
    </location>
</feature>
<evidence type="ECO:0000256" key="7">
    <source>
        <dbReference type="ARBA" id="ARBA00022771"/>
    </source>
</evidence>
<reference evidence="17 18" key="1">
    <citation type="submission" date="2019-04" db="EMBL/GenBank/DDBJ databases">
        <title>Friends and foes A comparative genomics study of 23 Aspergillus species from section Flavi.</title>
        <authorList>
            <consortium name="DOE Joint Genome Institute"/>
            <person name="Kjaerbolling I."/>
            <person name="Vesth T."/>
            <person name="Frisvad J.C."/>
            <person name="Nybo J.L."/>
            <person name="Theobald S."/>
            <person name="Kildgaard S."/>
            <person name="Isbrandt T."/>
            <person name="Kuo A."/>
            <person name="Sato A."/>
            <person name="Lyhne E.K."/>
            <person name="Kogle M.E."/>
            <person name="Wiebenga A."/>
            <person name="Kun R.S."/>
            <person name="Lubbers R.J."/>
            <person name="Makela M.R."/>
            <person name="Barry K."/>
            <person name="Chovatia M."/>
            <person name="Clum A."/>
            <person name="Daum C."/>
            <person name="Haridas S."/>
            <person name="He G."/>
            <person name="LaButti K."/>
            <person name="Lipzen A."/>
            <person name="Mondo S."/>
            <person name="Riley R."/>
            <person name="Salamov A."/>
            <person name="Simmons B.A."/>
            <person name="Magnuson J.K."/>
            <person name="Henrissat B."/>
            <person name="Mortensen U.H."/>
            <person name="Larsen T.O."/>
            <person name="Devries R.P."/>
            <person name="Grigoriev I.V."/>
            <person name="Machida M."/>
            <person name="Baker S.E."/>
            <person name="Andersen M.R."/>
        </authorList>
    </citation>
    <scope>NUCLEOTIDE SEQUENCE [LARGE SCALE GENOMIC DNA]</scope>
    <source>
        <strain evidence="17 18">CBS 151.66</strain>
    </source>
</reference>
<gene>
    <name evidence="17" type="ORF">BDV29DRAFT_185638</name>
</gene>
<dbReference type="OrthoDB" id="8062037at2759"/>
<keyword evidence="9" id="KW-0862">Zinc</keyword>
<dbReference type="GO" id="GO:0008270">
    <property type="term" value="F:zinc ion binding"/>
    <property type="evidence" value="ECO:0007669"/>
    <property type="project" value="UniProtKB-KW"/>
</dbReference>
<dbReference type="PANTHER" id="PTHR45977">
    <property type="entry name" value="TARGET OF ERK KINASE MPK-1"/>
    <property type="match status" value="1"/>
</dbReference>
<dbReference type="GO" id="GO:0061630">
    <property type="term" value="F:ubiquitin protein ligase activity"/>
    <property type="evidence" value="ECO:0007669"/>
    <property type="project" value="UniProtKB-EC"/>
</dbReference>
<comment type="catalytic activity">
    <reaction evidence="1">
        <text>S-ubiquitinyl-[E2 ubiquitin-conjugating enzyme]-L-cysteine + [acceptor protein]-L-lysine = [E2 ubiquitin-conjugating enzyme]-L-cysteine + N(6)-ubiquitinyl-[acceptor protein]-L-lysine.</text>
        <dbReference type="EC" id="2.3.2.27"/>
    </reaction>
</comment>
<dbReference type="PROSITE" id="PS50089">
    <property type="entry name" value="ZF_RING_2"/>
    <property type="match status" value="1"/>
</dbReference>
<name>A0A5N5WL55_9EURO</name>
<evidence type="ECO:0000256" key="9">
    <source>
        <dbReference type="ARBA" id="ARBA00022833"/>
    </source>
</evidence>
<evidence type="ECO:0000256" key="10">
    <source>
        <dbReference type="ARBA" id="ARBA00022989"/>
    </source>
</evidence>
<keyword evidence="11 14" id="KW-0472">Membrane</keyword>
<feature type="transmembrane region" description="Helical" evidence="14">
    <location>
        <begin position="229"/>
        <end position="251"/>
    </location>
</feature>
<dbReference type="Proteomes" id="UP000326565">
    <property type="component" value="Unassembled WGS sequence"/>
</dbReference>
<comment type="subcellular location">
    <subcellularLocation>
        <location evidence="2">Membrane</location>
        <topology evidence="2">Multi-pass membrane protein</topology>
    </subcellularLocation>
</comment>
<keyword evidence="8" id="KW-0833">Ubl conjugation pathway</keyword>
<evidence type="ECO:0000256" key="13">
    <source>
        <dbReference type="SAM" id="MobiDB-lite"/>
    </source>
</evidence>
<feature type="chain" id="PRO_5025038865" description="RING-type E3 ubiquitin transferase" evidence="15">
    <location>
        <begin position="37"/>
        <end position="534"/>
    </location>
</feature>
<keyword evidence="18" id="KW-1185">Reference proteome</keyword>
<dbReference type="GO" id="GO:0016020">
    <property type="term" value="C:membrane"/>
    <property type="evidence" value="ECO:0007669"/>
    <property type="project" value="UniProtKB-SubCell"/>
</dbReference>
<protein>
    <recommendedName>
        <fullName evidence="3">RING-type E3 ubiquitin transferase</fullName>
        <ecNumber evidence="3">2.3.2.27</ecNumber>
    </recommendedName>
</protein>
<feature type="compositionally biased region" description="Polar residues" evidence="13">
    <location>
        <begin position="352"/>
        <end position="362"/>
    </location>
</feature>
<accession>A0A5N5WL55</accession>
<dbReference type="EC" id="2.3.2.27" evidence="3"/>
<keyword evidence="4" id="KW-0808">Transferase</keyword>
<dbReference type="SMART" id="SM00184">
    <property type="entry name" value="RING"/>
    <property type="match status" value="1"/>
</dbReference>
<feature type="signal peptide" evidence="15">
    <location>
        <begin position="1"/>
        <end position="36"/>
    </location>
</feature>
<dbReference type="EMBL" id="ML732450">
    <property type="protein sequence ID" value="KAB8067752.1"/>
    <property type="molecule type" value="Genomic_DNA"/>
</dbReference>
<evidence type="ECO:0000256" key="1">
    <source>
        <dbReference type="ARBA" id="ARBA00000900"/>
    </source>
</evidence>
<dbReference type="GO" id="GO:0016567">
    <property type="term" value="P:protein ubiquitination"/>
    <property type="evidence" value="ECO:0007669"/>
    <property type="project" value="TreeGrafter"/>
</dbReference>
<dbReference type="AlphaFoldDB" id="A0A5N5WL55"/>
<feature type="region of interest" description="Disordered" evidence="13">
    <location>
        <begin position="415"/>
        <end position="455"/>
    </location>
</feature>
<feature type="compositionally biased region" description="Basic and acidic residues" evidence="13">
    <location>
        <begin position="425"/>
        <end position="435"/>
    </location>
</feature>
<keyword evidence="6" id="KW-0479">Metal-binding</keyword>
<evidence type="ECO:0000256" key="8">
    <source>
        <dbReference type="ARBA" id="ARBA00022786"/>
    </source>
</evidence>
<evidence type="ECO:0000256" key="6">
    <source>
        <dbReference type="ARBA" id="ARBA00022723"/>
    </source>
</evidence>
<evidence type="ECO:0000256" key="4">
    <source>
        <dbReference type="ARBA" id="ARBA00022679"/>
    </source>
</evidence>
<dbReference type="Pfam" id="PF13639">
    <property type="entry name" value="zf-RING_2"/>
    <property type="match status" value="1"/>
</dbReference>
<feature type="compositionally biased region" description="Low complexity" evidence="13">
    <location>
        <begin position="333"/>
        <end position="351"/>
    </location>
</feature>
<dbReference type="InterPro" id="IPR001841">
    <property type="entry name" value="Znf_RING"/>
</dbReference>
<feature type="region of interest" description="Disordered" evidence="13">
    <location>
        <begin position="481"/>
        <end position="534"/>
    </location>
</feature>
<evidence type="ECO:0000256" key="5">
    <source>
        <dbReference type="ARBA" id="ARBA00022692"/>
    </source>
</evidence>
<keyword evidence="10 14" id="KW-1133">Transmembrane helix</keyword>
<dbReference type="FunFam" id="3.30.40.10:FF:000629">
    <property type="entry name" value="RING finger domain protein, putative"/>
    <property type="match status" value="1"/>
</dbReference>
<feature type="region of interest" description="Disordered" evidence="13">
    <location>
        <begin position="307"/>
        <end position="362"/>
    </location>
</feature>
<evidence type="ECO:0000313" key="18">
    <source>
        <dbReference type="Proteomes" id="UP000326565"/>
    </source>
</evidence>
<dbReference type="GO" id="GO:0006511">
    <property type="term" value="P:ubiquitin-dependent protein catabolic process"/>
    <property type="evidence" value="ECO:0007669"/>
    <property type="project" value="TreeGrafter"/>
</dbReference>
<organism evidence="17 18">
    <name type="scientific">Aspergillus leporis</name>
    <dbReference type="NCBI Taxonomy" id="41062"/>
    <lineage>
        <taxon>Eukaryota</taxon>
        <taxon>Fungi</taxon>
        <taxon>Dikarya</taxon>
        <taxon>Ascomycota</taxon>
        <taxon>Pezizomycotina</taxon>
        <taxon>Eurotiomycetes</taxon>
        <taxon>Eurotiomycetidae</taxon>
        <taxon>Eurotiales</taxon>
        <taxon>Aspergillaceae</taxon>
        <taxon>Aspergillus</taxon>
        <taxon>Aspergillus subgen. Circumdati</taxon>
    </lineage>
</organism>
<evidence type="ECO:0000256" key="2">
    <source>
        <dbReference type="ARBA" id="ARBA00004141"/>
    </source>
</evidence>
<evidence type="ECO:0000256" key="11">
    <source>
        <dbReference type="ARBA" id="ARBA00023136"/>
    </source>
</evidence>
<dbReference type="SUPFAM" id="SSF57850">
    <property type="entry name" value="RING/U-box"/>
    <property type="match status" value="1"/>
</dbReference>
<evidence type="ECO:0000256" key="15">
    <source>
        <dbReference type="SAM" id="SignalP"/>
    </source>
</evidence>
<feature type="domain" description="RING-type" evidence="16">
    <location>
        <begin position="366"/>
        <end position="408"/>
    </location>
</feature>
<dbReference type="PANTHER" id="PTHR45977:SF4">
    <property type="entry name" value="RING-TYPE DOMAIN-CONTAINING PROTEIN"/>
    <property type="match status" value="1"/>
</dbReference>
<evidence type="ECO:0000256" key="12">
    <source>
        <dbReference type="PROSITE-ProRule" id="PRU00175"/>
    </source>
</evidence>